<feature type="compositionally biased region" description="Low complexity" evidence="1">
    <location>
        <begin position="57"/>
        <end position="67"/>
    </location>
</feature>
<evidence type="ECO:0000256" key="1">
    <source>
        <dbReference type="SAM" id="MobiDB-lite"/>
    </source>
</evidence>
<reference evidence="2 3" key="1">
    <citation type="submission" date="2019-01" db="EMBL/GenBank/DDBJ databases">
        <title>Nocardioides guangzhouensis sp. nov., an actinobacterium isolated from soil.</title>
        <authorList>
            <person name="Fu Y."/>
            <person name="Cai Y."/>
            <person name="Lin Z."/>
            <person name="Chen P."/>
        </authorList>
    </citation>
    <scope>NUCLEOTIDE SEQUENCE [LARGE SCALE GENOMIC DNA]</scope>
    <source>
        <strain evidence="2 3">NBRC 105384</strain>
    </source>
</reference>
<proteinExistence type="predicted"/>
<dbReference type="RefSeq" id="WP_129987361.1">
    <property type="nucleotide sequence ID" value="NZ_SDPU01000022.1"/>
</dbReference>
<evidence type="ECO:0000313" key="3">
    <source>
        <dbReference type="Proteomes" id="UP000291189"/>
    </source>
</evidence>
<sequence>MAARDDHADRADHRDLDAPAPPGGPLRQDRPDADVNPVGAVDPSPRPDPVPDDPDVRPSSNPEGPATIPAPPAPDAPADPHPEQEENAATSLDQPSDGSGGE</sequence>
<organism evidence="2 3">
    <name type="scientific">Nocardioides iriomotensis</name>
    <dbReference type="NCBI Taxonomy" id="715784"/>
    <lineage>
        <taxon>Bacteria</taxon>
        <taxon>Bacillati</taxon>
        <taxon>Actinomycetota</taxon>
        <taxon>Actinomycetes</taxon>
        <taxon>Propionibacteriales</taxon>
        <taxon>Nocardioidaceae</taxon>
        <taxon>Nocardioides</taxon>
    </lineage>
</organism>
<protein>
    <submittedName>
        <fullName evidence="2">Uncharacterized protein</fullName>
    </submittedName>
</protein>
<comment type="caution">
    <text evidence="2">The sequence shown here is derived from an EMBL/GenBank/DDBJ whole genome shotgun (WGS) entry which is preliminary data.</text>
</comment>
<feature type="compositionally biased region" description="Basic and acidic residues" evidence="1">
    <location>
        <begin position="1"/>
        <end position="17"/>
    </location>
</feature>
<feature type="compositionally biased region" description="Pro residues" evidence="1">
    <location>
        <begin position="68"/>
        <end position="77"/>
    </location>
</feature>
<accession>A0A4Q5J0D2</accession>
<feature type="compositionally biased region" description="Polar residues" evidence="1">
    <location>
        <begin position="87"/>
        <end position="102"/>
    </location>
</feature>
<dbReference type="Proteomes" id="UP000291189">
    <property type="component" value="Unassembled WGS sequence"/>
</dbReference>
<feature type="region of interest" description="Disordered" evidence="1">
    <location>
        <begin position="1"/>
        <end position="102"/>
    </location>
</feature>
<dbReference type="EMBL" id="SDPU01000022">
    <property type="protein sequence ID" value="RYU11774.1"/>
    <property type="molecule type" value="Genomic_DNA"/>
</dbReference>
<gene>
    <name evidence="2" type="ORF">ETU37_10890</name>
</gene>
<dbReference type="AlphaFoldDB" id="A0A4Q5J0D2"/>
<evidence type="ECO:0000313" key="2">
    <source>
        <dbReference type="EMBL" id="RYU11774.1"/>
    </source>
</evidence>
<keyword evidence="3" id="KW-1185">Reference proteome</keyword>
<name>A0A4Q5J0D2_9ACTN</name>